<gene>
    <name evidence="1" type="ordered locus">Runsl_2946</name>
</gene>
<reference evidence="1 2" key="2">
    <citation type="journal article" date="2012" name="Stand. Genomic Sci.">
        <title>Complete genome sequence of the aquatic bacterium Runella slithyformis type strain (LSU 4(T)).</title>
        <authorList>
            <person name="Copeland A."/>
            <person name="Zhang X."/>
            <person name="Misra M."/>
            <person name="Lapidus A."/>
            <person name="Nolan M."/>
            <person name="Lucas S."/>
            <person name="Deshpande S."/>
            <person name="Cheng J.F."/>
            <person name="Tapia R."/>
            <person name="Goodwin L.A."/>
            <person name="Pitluck S."/>
            <person name="Liolios K."/>
            <person name="Pagani I."/>
            <person name="Ivanova N."/>
            <person name="Mikhailova N."/>
            <person name="Pati A."/>
            <person name="Chen A."/>
            <person name="Palaniappan K."/>
            <person name="Land M."/>
            <person name="Hauser L."/>
            <person name="Pan C."/>
            <person name="Jeffries C.D."/>
            <person name="Detter J.C."/>
            <person name="Brambilla E.M."/>
            <person name="Rohde M."/>
            <person name="Djao O.D."/>
            <person name="Goker M."/>
            <person name="Sikorski J."/>
            <person name="Tindall B.J."/>
            <person name="Woyke T."/>
            <person name="Bristow J."/>
            <person name="Eisen J.A."/>
            <person name="Markowitz V."/>
            <person name="Hugenholtz P."/>
            <person name="Kyrpides N.C."/>
            <person name="Klenk H.P."/>
            <person name="Mavromatis K."/>
        </authorList>
    </citation>
    <scope>NUCLEOTIDE SEQUENCE [LARGE SCALE GENOMIC DNA]</scope>
    <source>
        <strain evidence="2">ATCC 29530 / DSM 19594 / LMG 11500 / NCIMB 11436 / LSU 4</strain>
    </source>
</reference>
<dbReference type="SUPFAM" id="SSF53474">
    <property type="entry name" value="alpha/beta-Hydrolases"/>
    <property type="match status" value="1"/>
</dbReference>
<dbReference type="EMBL" id="CP002859">
    <property type="protein sequence ID" value="AEI49334.1"/>
    <property type="molecule type" value="Genomic_DNA"/>
</dbReference>
<dbReference type="Pfam" id="PF00756">
    <property type="entry name" value="Esterase"/>
    <property type="match status" value="1"/>
</dbReference>
<evidence type="ECO:0000313" key="1">
    <source>
        <dbReference type="EMBL" id="AEI49334.1"/>
    </source>
</evidence>
<name>A0A7U4E6M0_RUNSL</name>
<sequence>MNYLKLIPQYGLFVFLFPTKAFTFLKHIDTAIHGTVRHTKTLYSTHLQRHVTLDLILPADYAQSTHSYKVLYMNDGQDLERLHMQAVIENTAPFITPFILVAIHCGERIQEYGIASRPDYKQRGAKAGSYTKFVLEELMPYIQHHYRVLTGPQNTVFCGFSLSGLSAFDIVWHHPELFGKAGVFSGSFWWRQKAYENHYDDHTDRIMHQLVRNTPIRLTSAPDEVNQPLRADARPAPTFWLQTGSEDETDDRNGNGVIDAIEDTLDLIAELERKGYRWGRDIRYVEVKGGHHDQTTWSAIMPEFLKWAFGK</sequence>
<dbReference type="Proteomes" id="UP000000493">
    <property type="component" value="Chromosome"/>
</dbReference>
<dbReference type="Gene3D" id="3.40.50.1820">
    <property type="entry name" value="alpha/beta hydrolase"/>
    <property type="match status" value="1"/>
</dbReference>
<dbReference type="RefSeq" id="WP_013928643.1">
    <property type="nucleotide sequence ID" value="NC_015703.1"/>
</dbReference>
<organism evidence="1 2">
    <name type="scientific">Runella slithyformis (strain ATCC 29530 / DSM 19594 / LMG 11500 / NCIMB 11436 / LSU 4)</name>
    <dbReference type="NCBI Taxonomy" id="761193"/>
    <lineage>
        <taxon>Bacteria</taxon>
        <taxon>Pseudomonadati</taxon>
        <taxon>Bacteroidota</taxon>
        <taxon>Cytophagia</taxon>
        <taxon>Cytophagales</taxon>
        <taxon>Spirosomataceae</taxon>
        <taxon>Runella</taxon>
    </lineage>
</organism>
<keyword evidence="2" id="KW-1185">Reference proteome</keyword>
<proteinExistence type="predicted"/>
<evidence type="ECO:0000313" key="2">
    <source>
        <dbReference type="Proteomes" id="UP000000493"/>
    </source>
</evidence>
<dbReference type="KEGG" id="rsi:Runsl_2946"/>
<protein>
    <submittedName>
        <fullName evidence="1">Esterase</fullName>
    </submittedName>
</protein>
<dbReference type="InterPro" id="IPR029058">
    <property type="entry name" value="AB_hydrolase_fold"/>
</dbReference>
<dbReference type="PANTHER" id="PTHR48098">
    <property type="entry name" value="ENTEROCHELIN ESTERASE-RELATED"/>
    <property type="match status" value="1"/>
</dbReference>
<dbReference type="PANTHER" id="PTHR48098:SF6">
    <property type="entry name" value="FERRI-BACILLIBACTIN ESTERASE BESA"/>
    <property type="match status" value="1"/>
</dbReference>
<dbReference type="InterPro" id="IPR050583">
    <property type="entry name" value="Mycobacterial_A85_antigen"/>
</dbReference>
<accession>A0A7U4E6M0</accession>
<dbReference type="InterPro" id="IPR000801">
    <property type="entry name" value="Esterase-like"/>
</dbReference>
<reference evidence="2" key="1">
    <citation type="submission" date="2011-06" db="EMBL/GenBank/DDBJ databases">
        <title>The complete genome of chromosome of Runella slithyformis DSM 19594.</title>
        <authorList>
            <consortium name="US DOE Joint Genome Institute (JGI-PGF)"/>
            <person name="Lucas S."/>
            <person name="Han J."/>
            <person name="Lapidus A."/>
            <person name="Bruce D."/>
            <person name="Goodwin L."/>
            <person name="Pitluck S."/>
            <person name="Peters L."/>
            <person name="Kyrpides N."/>
            <person name="Mavromatis K."/>
            <person name="Ivanova N."/>
            <person name="Ovchinnikova G."/>
            <person name="Zhang X."/>
            <person name="Misra M."/>
            <person name="Detter J.C."/>
            <person name="Tapia R."/>
            <person name="Han C."/>
            <person name="Land M."/>
            <person name="Hauser L."/>
            <person name="Markowitz V."/>
            <person name="Cheng J.-F."/>
            <person name="Hugenholtz P."/>
            <person name="Woyke T."/>
            <person name="Wu D."/>
            <person name="Tindall B."/>
            <person name="Faehrich R."/>
            <person name="Brambilla E."/>
            <person name="Klenk H.-P."/>
            <person name="Eisen J.A."/>
        </authorList>
    </citation>
    <scope>NUCLEOTIDE SEQUENCE [LARGE SCALE GENOMIC DNA]</scope>
    <source>
        <strain evidence="2">ATCC 29530 / DSM 19594 / LMG 11500 / NCIMB 11436 / LSU 4</strain>
    </source>
</reference>
<dbReference type="AlphaFoldDB" id="A0A7U4E6M0"/>